<feature type="compositionally biased region" description="Polar residues" evidence="1">
    <location>
        <begin position="39"/>
        <end position="59"/>
    </location>
</feature>
<dbReference type="AlphaFoldDB" id="A0A0F9CL56"/>
<dbReference type="EMBL" id="LAZR01035561">
    <property type="protein sequence ID" value="KKL27177.1"/>
    <property type="molecule type" value="Genomic_DNA"/>
</dbReference>
<accession>A0A0F9CL56</accession>
<reference evidence="2" key="1">
    <citation type="journal article" date="2015" name="Nature">
        <title>Complex archaea that bridge the gap between prokaryotes and eukaryotes.</title>
        <authorList>
            <person name="Spang A."/>
            <person name="Saw J.H."/>
            <person name="Jorgensen S.L."/>
            <person name="Zaremba-Niedzwiedzka K."/>
            <person name="Martijn J."/>
            <person name="Lind A.E."/>
            <person name="van Eijk R."/>
            <person name="Schleper C."/>
            <person name="Guy L."/>
            <person name="Ettema T.J."/>
        </authorList>
    </citation>
    <scope>NUCLEOTIDE SEQUENCE</scope>
</reference>
<evidence type="ECO:0000256" key="1">
    <source>
        <dbReference type="SAM" id="MobiDB-lite"/>
    </source>
</evidence>
<evidence type="ECO:0000313" key="2">
    <source>
        <dbReference type="EMBL" id="KKL27177.1"/>
    </source>
</evidence>
<sequence length="59" mass="6124">MPHNEPTYDPTDAGNKPGEGRLHAGGQAPRSGSAKDPNLPSTRSPASSAQVPQTTLTRD</sequence>
<name>A0A0F9CL56_9ZZZZ</name>
<gene>
    <name evidence="2" type="ORF">LCGC14_2387770</name>
</gene>
<proteinExistence type="predicted"/>
<organism evidence="2">
    <name type="scientific">marine sediment metagenome</name>
    <dbReference type="NCBI Taxonomy" id="412755"/>
    <lineage>
        <taxon>unclassified sequences</taxon>
        <taxon>metagenomes</taxon>
        <taxon>ecological metagenomes</taxon>
    </lineage>
</organism>
<feature type="non-terminal residue" evidence="2">
    <location>
        <position position="59"/>
    </location>
</feature>
<protein>
    <submittedName>
        <fullName evidence="2">Uncharacterized protein</fullName>
    </submittedName>
</protein>
<comment type="caution">
    <text evidence="2">The sequence shown here is derived from an EMBL/GenBank/DDBJ whole genome shotgun (WGS) entry which is preliminary data.</text>
</comment>
<feature type="region of interest" description="Disordered" evidence="1">
    <location>
        <begin position="1"/>
        <end position="59"/>
    </location>
</feature>